<dbReference type="InterPro" id="IPR045755">
    <property type="entry name" value="FtsL-like"/>
</dbReference>
<protein>
    <recommendedName>
        <fullName evidence="4">Cell division protein FtsL</fullName>
    </recommendedName>
</protein>
<dbReference type="Proteomes" id="UP000321204">
    <property type="component" value="Chromosome"/>
</dbReference>
<evidence type="ECO:0000256" key="1">
    <source>
        <dbReference type="SAM" id="Phobius"/>
    </source>
</evidence>
<organism evidence="2 3">
    <name type="scientific">Flavisolibacter ginsenosidimutans</name>
    <dbReference type="NCBI Taxonomy" id="661481"/>
    <lineage>
        <taxon>Bacteria</taxon>
        <taxon>Pseudomonadati</taxon>
        <taxon>Bacteroidota</taxon>
        <taxon>Chitinophagia</taxon>
        <taxon>Chitinophagales</taxon>
        <taxon>Chitinophagaceae</taxon>
        <taxon>Flavisolibacter</taxon>
    </lineage>
</organism>
<proteinExistence type="predicted"/>
<sequence>MEQAKKRKYKWNRWLNYQSIVKQIPFFLFLALLAVVYIYNGHNADKTIRHIGKASSELKDLQGEYKSVTGDVLLRSRQSEMVETVKPLGLKELTTEPVILVDSTKE</sequence>
<reference evidence="2 3" key="1">
    <citation type="journal article" date="2015" name="Int. J. Syst. Evol. Microbiol.">
        <title>Flavisolibacter ginsenosidimutans sp. nov., with ginsenoside-converting activity isolated from soil used for cultivating ginseng.</title>
        <authorList>
            <person name="Zhao Y."/>
            <person name="Liu Q."/>
            <person name="Kang M.S."/>
            <person name="Jin F."/>
            <person name="Yu H."/>
            <person name="Im W.T."/>
        </authorList>
    </citation>
    <scope>NUCLEOTIDE SEQUENCE [LARGE SCALE GENOMIC DNA]</scope>
    <source>
        <strain evidence="2 3">Gsoil 636</strain>
    </source>
</reference>
<dbReference type="RefSeq" id="WP_146785931.1">
    <property type="nucleotide sequence ID" value="NZ_BAABIO010000001.1"/>
</dbReference>
<evidence type="ECO:0000313" key="2">
    <source>
        <dbReference type="EMBL" id="QEC56038.1"/>
    </source>
</evidence>
<evidence type="ECO:0008006" key="4">
    <source>
        <dbReference type="Google" id="ProtNLM"/>
    </source>
</evidence>
<keyword evidence="1" id="KW-0812">Transmembrane</keyword>
<keyword evidence="3" id="KW-1185">Reference proteome</keyword>
<dbReference type="EMBL" id="CP042433">
    <property type="protein sequence ID" value="QEC56038.1"/>
    <property type="molecule type" value="Genomic_DNA"/>
</dbReference>
<evidence type="ECO:0000313" key="3">
    <source>
        <dbReference type="Proteomes" id="UP000321204"/>
    </source>
</evidence>
<feature type="transmembrane region" description="Helical" evidence="1">
    <location>
        <begin position="20"/>
        <end position="39"/>
    </location>
</feature>
<keyword evidence="1" id="KW-0472">Membrane</keyword>
<dbReference type="AlphaFoldDB" id="A0A5B8UHQ7"/>
<dbReference type="KEGG" id="fgg:FSB75_09075"/>
<dbReference type="Pfam" id="PF19579">
    <property type="entry name" value="FtsL_2"/>
    <property type="match status" value="1"/>
</dbReference>
<accession>A0A5B8UHQ7</accession>
<dbReference type="OrthoDB" id="981249at2"/>
<keyword evidence="1" id="KW-1133">Transmembrane helix</keyword>
<name>A0A5B8UHQ7_9BACT</name>
<gene>
    <name evidence="2" type="ORF">FSB75_09075</name>
</gene>